<dbReference type="InterPro" id="IPR050721">
    <property type="entry name" value="Trk_Ktr_HKT_K-transport"/>
</dbReference>
<dbReference type="InterPro" id="IPR013099">
    <property type="entry name" value="K_chnl_dom"/>
</dbReference>
<comment type="subcellular location">
    <subcellularLocation>
        <location evidence="1">Cell membrane</location>
        <topology evidence="1">Multi-pass membrane protein</topology>
    </subcellularLocation>
</comment>
<dbReference type="InterPro" id="IPR003148">
    <property type="entry name" value="RCK_N"/>
</dbReference>
<feature type="transmembrane region" description="Helical" evidence="2">
    <location>
        <begin position="12"/>
        <end position="35"/>
    </location>
</feature>
<dbReference type="Pfam" id="PF02254">
    <property type="entry name" value="TrkA_N"/>
    <property type="match status" value="1"/>
</dbReference>
<name>A0ABT5IX68_9NEIS</name>
<comment type="caution">
    <text evidence="4">The sequence shown here is derived from an EMBL/GenBank/DDBJ whole genome shotgun (WGS) entry which is preliminary data.</text>
</comment>
<evidence type="ECO:0000256" key="1">
    <source>
        <dbReference type="ARBA" id="ARBA00004651"/>
    </source>
</evidence>
<organism evidence="4 5">
    <name type="scientific">Vogesella aquatica</name>
    <dbReference type="NCBI Taxonomy" id="2984206"/>
    <lineage>
        <taxon>Bacteria</taxon>
        <taxon>Pseudomonadati</taxon>
        <taxon>Pseudomonadota</taxon>
        <taxon>Betaproteobacteria</taxon>
        <taxon>Neisseriales</taxon>
        <taxon>Chromobacteriaceae</taxon>
        <taxon>Vogesella</taxon>
    </lineage>
</organism>
<dbReference type="PROSITE" id="PS51201">
    <property type="entry name" value="RCK_N"/>
    <property type="match status" value="1"/>
</dbReference>
<dbReference type="SUPFAM" id="SSF51735">
    <property type="entry name" value="NAD(P)-binding Rossmann-fold domains"/>
    <property type="match status" value="1"/>
</dbReference>
<dbReference type="Gene3D" id="3.40.50.720">
    <property type="entry name" value="NAD(P)-binding Rossmann-like Domain"/>
    <property type="match status" value="1"/>
</dbReference>
<accession>A0ABT5IX68</accession>
<feature type="transmembrane region" description="Helical" evidence="2">
    <location>
        <begin position="71"/>
        <end position="96"/>
    </location>
</feature>
<keyword evidence="2" id="KW-0472">Membrane</keyword>
<keyword evidence="2" id="KW-1133">Transmembrane helix</keyword>
<evidence type="ECO:0000256" key="2">
    <source>
        <dbReference type="SAM" id="Phobius"/>
    </source>
</evidence>
<evidence type="ECO:0000259" key="3">
    <source>
        <dbReference type="PROSITE" id="PS51201"/>
    </source>
</evidence>
<dbReference type="SUPFAM" id="SSF116726">
    <property type="entry name" value="TrkA C-terminal domain-like"/>
    <property type="match status" value="1"/>
</dbReference>
<dbReference type="GO" id="GO:0034220">
    <property type="term" value="P:monoatomic ion transmembrane transport"/>
    <property type="evidence" value="ECO:0007669"/>
    <property type="project" value="UniProtKB-KW"/>
</dbReference>
<reference evidence="4 5" key="1">
    <citation type="submission" date="2023-01" db="EMBL/GenBank/DDBJ databases">
        <title>Novel species of the genus Vogesella isolated from rivers.</title>
        <authorList>
            <person name="Lu H."/>
        </authorList>
    </citation>
    <scope>NUCLEOTIDE SEQUENCE [LARGE SCALE GENOMIC DNA]</scope>
    <source>
        <strain evidence="4 5">DC21W</strain>
    </source>
</reference>
<dbReference type="EMBL" id="JAQQLF010000006">
    <property type="protein sequence ID" value="MDC7716793.1"/>
    <property type="molecule type" value="Genomic_DNA"/>
</dbReference>
<keyword evidence="5" id="KW-1185">Reference proteome</keyword>
<feature type="transmembrane region" description="Helical" evidence="2">
    <location>
        <begin position="41"/>
        <end position="59"/>
    </location>
</feature>
<dbReference type="RefSeq" id="WP_272751181.1">
    <property type="nucleotide sequence ID" value="NZ_JAQQLF010000006.1"/>
</dbReference>
<dbReference type="Gene3D" id="1.10.287.70">
    <property type="match status" value="1"/>
</dbReference>
<evidence type="ECO:0000313" key="5">
    <source>
        <dbReference type="Proteomes" id="UP001219956"/>
    </source>
</evidence>
<gene>
    <name evidence="4" type="ORF">PQU95_06130</name>
</gene>
<dbReference type="Pfam" id="PF07885">
    <property type="entry name" value="Ion_trans_2"/>
    <property type="match status" value="1"/>
</dbReference>
<evidence type="ECO:0000313" key="4">
    <source>
        <dbReference type="EMBL" id="MDC7716793.1"/>
    </source>
</evidence>
<keyword evidence="4" id="KW-0406">Ion transport</keyword>
<dbReference type="InterPro" id="IPR036721">
    <property type="entry name" value="RCK_C_sf"/>
</dbReference>
<dbReference type="PANTHER" id="PTHR43833">
    <property type="entry name" value="POTASSIUM CHANNEL PROTEIN 2-RELATED-RELATED"/>
    <property type="match status" value="1"/>
</dbReference>
<keyword evidence="4" id="KW-0813">Transport</keyword>
<proteinExistence type="predicted"/>
<sequence length="339" mass="36968">MSLLNTHTMGRALASRLLFLFALVLSAVVMGTLGYHLLEGWSLFDSLYMTVITLATIGYGETHPLDMFGRAFTVVLIIFGTGVMGYGISSLTLLLFQGDLPHYLRVRKMDKIISRLENHIIICGLSRTGLYALEELTRSGHDVVIIEKSEAQIQQWLGGKERPYIVGDATEDDNLLAAGIERAQAIITSLTSDADNAFVVVTARSLNSQLSIVSKAETESARKKLLAVGADQVVIPSYLGGMNMANLVIKPETLHFFERLHTRYPNTFRAQVVPVEPLWVGRSIAECMPVGDGSVIVVALEMPGGEVAFNPPAETLLYEGQSLMIIGRKAVHTPPLAQA</sequence>
<dbReference type="Proteomes" id="UP001219956">
    <property type="component" value="Unassembled WGS sequence"/>
</dbReference>
<dbReference type="PANTHER" id="PTHR43833:SF9">
    <property type="entry name" value="POTASSIUM CHANNEL PROTEIN YUGO-RELATED"/>
    <property type="match status" value="1"/>
</dbReference>
<dbReference type="InterPro" id="IPR036291">
    <property type="entry name" value="NAD(P)-bd_dom_sf"/>
</dbReference>
<keyword evidence="4" id="KW-0407">Ion channel</keyword>
<protein>
    <submittedName>
        <fullName evidence="4">Potassium channel family protein</fullName>
    </submittedName>
</protein>
<keyword evidence="2" id="KW-0812">Transmembrane</keyword>
<feature type="domain" description="RCK N-terminal" evidence="3">
    <location>
        <begin position="117"/>
        <end position="235"/>
    </location>
</feature>
<dbReference type="SUPFAM" id="SSF81324">
    <property type="entry name" value="Voltage-gated potassium channels"/>
    <property type="match status" value="1"/>
</dbReference>